<gene>
    <name evidence="5" type="ORF">PSON_ATCC_30995.1.T2530013</name>
</gene>
<keyword evidence="4" id="KW-0812">Transmembrane</keyword>
<dbReference type="InterPro" id="IPR011936">
    <property type="entry name" value="Myxo_disulph_rpt"/>
</dbReference>
<evidence type="ECO:0000256" key="3">
    <source>
        <dbReference type="ARBA" id="ARBA00023157"/>
    </source>
</evidence>
<name>A0A8S1RSG5_9CILI</name>
<dbReference type="PANTHER" id="PTHR38934">
    <property type="entry name" value="HYPHALLY REGULATED CELL WALL PROTEIN 1"/>
    <property type="match status" value="1"/>
</dbReference>
<accession>A0A8S1RSG5</accession>
<dbReference type="EMBL" id="CAJJDN010000253">
    <property type="protein sequence ID" value="CAD8129965.1"/>
    <property type="molecule type" value="Genomic_DNA"/>
</dbReference>
<evidence type="ECO:0000256" key="2">
    <source>
        <dbReference type="ARBA" id="ARBA00022737"/>
    </source>
</evidence>
<organism evidence="5 6">
    <name type="scientific">Paramecium sonneborni</name>
    <dbReference type="NCBI Taxonomy" id="65129"/>
    <lineage>
        <taxon>Eukaryota</taxon>
        <taxon>Sar</taxon>
        <taxon>Alveolata</taxon>
        <taxon>Ciliophora</taxon>
        <taxon>Intramacronucleata</taxon>
        <taxon>Oligohymenophorea</taxon>
        <taxon>Peniculida</taxon>
        <taxon>Parameciidae</taxon>
        <taxon>Paramecium</taxon>
    </lineage>
</organism>
<keyword evidence="3" id="KW-1015">Disulfide bond</keyword>
<dbReference type="AlphaFoldDB" id="A0A8S1RSG5"/>
<evidence type="ECO:0000256" key="4">
    <source>
        <dbReference type="SAM" id="Phobius"/>
    </source>
</evidence>
<evidence type="ECO:0000256" key="1">
    <source>
        <dbReference type="ARBA" id="ARBA00022729"/>
    </source>
</evidence>
<dbReference type="PANTHER" id="PTHR38934:SF6">
    <property type="entry name" value="CHROMOSOME UNDETERMINED SCAFFOLD_176, WHOLE GENOME SHOTGUN SEQUENCE"/>
    <property type="match status" value="1"/>
</dbReference>
<dbReference type="OrthoDB" id="430815at2759"/>
<reference evidence="5" key="1">
    <citation type="submission" date="2021-01" db="EMBL/GenBank/DDBJ databases">
        <authorList>
            <consortium name="Genoscope - CEA"/>
            <person name="William W."/>
        </authorList>
    </citation>
    <scope>NUCLEOTIDE SEQUENCE</scope>
</reference>
<protein>
    <submittedName>
        <fullName evidence="5">Uncharacterized protein</fullName>
    </submittedName>
</protein>
<keyword evidence="4" id="KW-0472">Membrane</keyword>
<sequence length="319" mass="37469">MLRIYIKVNLNQKGIDGPYIGMRDFQLLLSKDGCLDKNLIPFEGCFSNNYDCIQGCGNCIKGICQDCLIGWQYQEQIKSCIPECGDKIIIYDEECDDGNQLANDGCHQCKYSCPQIYVQCQHIQNNIDRSCLNLYIEQGYQYIVPFENQFQSIHDDNNIFSFCNFDLNPKKLLDIQIFNQSLLLIIAKWNNFQECQEGMGFYDQKKYVMMRIEFNLMVTINVSKAVKQNVYFARIITVQCVRKVGSFRIMNVNRFVEMDYWQFYRMNNVMILEILIVLIVNINAMIIVWFVTNFKFVNIIYKLLSLRMGNVNQFVETIL</sequence>
<dbReference type="Pfam" id="PF13948">
    <property type="entry name" value="DUF4215"/>
    <property type="match status" value="1"/>
</dbReference>
<dbReference type="NCBIfam" id="TIGR02232">
    <property type="entry name" value="myxo_disulf_rpt"/>
    <property type="match status" value="1"/>
</dbReference>
<feature type="transmembrane region" description="Helical" evidence="4">
    <location>
        <begin position="270"/>
        <end position="291"/>
    </location>
</feature>
<evidence type="ECO:0000313" key="6">
    <source>
        <dbReference type="Proteomes" id="UP000692954"/>
    </source>
</evidence>
<keyword evidence="1" id="KW-0732">Signal</keyword>
<dbReference type="Proteomes" id="UP000692954">
    <property type="component" value="Unassembled WGS sequence"/>
</dbReference>
<proteinExistence type="predicted"/>
<evidence type="ECO:0000313" key="5">
    <source>
        <dbReference type="EMBL" id="CAD8129965.1"/>
    </source>
</evidence>
<comment type="caution">
    <text evidence="5">The sequence shown here is derived from an EMBL/GenBank/DDBJ whole genome shotgun (WGS) entry which is preliminary data.</text>
</comment>
<keyword evidence="2" id="KW-0677">Repeat</keyword>
<keyword evidence="4" id="KW-1133">Transmembrane helix</keyword>
<keyword evidence="6" id="KW-1185">Reference proteome</keyword>